<evidence type="ECO:0000256" key="1">
    <source>
        <dbReference type="SAM" id="MobiDB-lite"/>
    </source>
</evidence>
<feature type="region of interest" description="Disordered" evidence="1">
    <location>
        <begin position="94"/>
        <end position="114"/>
    </location>
</feature>
<feature type="region of interest" description="Disordered" evidence="1">
    <location>
        <begin position="248"/>
        <end position="287"/>
    </location>
</feature>
<dbReference type="PANTHER" id="PTHR10039:SF17">
    <property type="entry name" value="FUNGAL STAND N-TERMINAL GOODBYE DOMAIN-CONTAINING PROTEIN-RELATED"/>
    <property type="match status" value="1"/>
</dbReference>
<evidence type="ECO:0000313" key="3">
    <source>
        <dbReference type="Proteomes" id="UP000215453"/>
    </source>
</evidence>
<organism evidence="2 3">
    <name type="scientific">Zymoseptoria tritici ST99CH_1A5</name>
    <dbReference type="NCBI Taxonomy" id="1276529"/>
    <lineage>
        <taxon>Eukaryota</taxon>
        <taxon>Fungi</taxon>
        <taxon>Dikarya</taxon>
        <taxon>Ascomycota</taxon>
        <taxon>Pezizomycotina</taxon>
        <taxon>Dothideomycetes</taxon>
        <taxon>Dothideomycetidae</taxon>
        <taxon>Mycosphaerellales</taxon>
        <taxon>Mycosphaerellaceae</taxon>
        <taxon>Zymoseptoria</taxon>
    </lineage>
</organism>
<protein>
    <submittedName>
        <fullName evidence="2">Uncharacterized protein</fullName>
    </submittedName>
</protein>
<accession>A0A1Y6LG72</accession>
<gene>
    <name evidence="2" type="ORF">ZT1A5_G4907</name>
</gene>
<dbReference type="PANTHER" id="PTHR10039">
    <property type="entry name" value="AMELOGENIN"/>
    <property type="match status" value="1"/>
</dbReference>
<proteinExistence type="predicted"/>
<evidence type="ECO:0000313" key="2">
    <source>
        <dbReference type="EMBL" id="SMY23467.1"/>
    </source>
</evidence>
<dbReference type="EMBL" id="LT882679">
    <property type="protein sequence ID" value="SMY23467.1"/>
    <property type="molecule type" value="Genomic_DNA"/>
</dbReference>
<dbReference type="Proteomes" id="UP000215453">
    <property type="component" value="Chromosome 4"/>
</dbReference>
<feature type="compositionally biased region" description="Acidic residues" evidence="1">
    <location>
        <begin position="256"/>
        <end position="280"/>
    </location>
</feature>
<sequence>MCFGAVVYLIGAAGGDSASLDATAELLDVLKDITVRLAVYNQEDLSRELQYKLAEILTTVIEVFARSTKVVEEGVLHRMKAFDKNLLLGNDSTMQDMEHQGTSPTKSSSNLSRKLKGEIKQALTEKANGMFMWARLMISELSKKSRASAIRDALNSAPKGLAEMLRHVLLGMSAAIKDPQDAEYLNDMLMCVTLAKRPLSLGELDDMLGLKSPDGEGVLNPEGKLRIQFASIFALTREDTMTTADLQSQRNFHTGEEDEDATAGANVDEEDGLDDVENDTEFSSNPATTSVGFVHASISDFFKDRKQGNINAGVDAPAIGVHVEEAALSITKTCLDLVVEDALLDRMDQAVSLRP</sequence>
<name>A0A1Y6LG72_ZYMTR</name>
<reference evidence="2 3" key="1">
    <citation type="submission" date="2016-10" db="EMBL/GenBank/DDBJ databases">
        <authorList>
            <person name="Varghese N."/>
        </authorList>
    </citation>
    <scope>NUCLEOTIDE SEQUENCE [LARGE SCALE GENOMIC DNA]</scope>
</reference>
<feature type="compositionally biased region" description="Polar residues" evidence="1">
    <location>
        <begin position="94"/>
        <end position="112"/>
    </location>
</feature>
<dbReference type="AlphaFoldDB" id="A0A1Y6LG72"/>